<dbReference type="Gene3D" id="1.20.1250.20">
    <property type="entry name" value="MFS general substrate transporter like domains"/>
    <property type="match status" value="2"/>
</dbReference>
<name>A0A560FND6_9PROT</name>
<dbReference type="InterPro" id="IPR020846">
    <property type="entry name" value="MFS_dom"/>
</dbReference>
<dbReference type="EMBL" id="VITO01000014">
    <property type="protein sequence ID" value="TWB23133.1"/>
    <property type="molecule type" value="Genomic_DNA"/>
</dbReference>
<evidence type="ECO:0000259" key="8">
    <source>
        <dbReference type="PROSITE" id="PS50850"/>
    </source>
</evidence>
<feature type="transmembrane region" description="Helical" evidence="7">
    <location>
        <begin position="321"/>
        <end position="340"/>
    </location>
</feature>
<dbReference type="GO" id="GO:0016020">
    <property type="term" value="C:membrane"/>
    <property type="evidence" value="ECO:0007669"/>
    <property type="project" value="UniProtKB-SubCell"/>
</dbReference>
<feature type="transmembrane region" description="Helical" evidence="7">
    <location>
        <begin position="346"/>
        <end position="367"/>
    </location>
</feature>
<sequence length="456" mass="48581">MAVPETLAPPAADAGTTSPVAPSARPGARAWFVLGMLCFVYVLNFLDRQLLSILAKPIQDDLKVTDGQLGLISGLYFALFYCFISIPVAWLADRTNRVRVLSIACALWSAATVACGMASTYPQLVLARMTVGVGEAGGVPPSYAIISDYFGPGRRGTALGLYNFGPPLGQALGVAFGAAIAAAYNWRSAFQLLGAVGVVTALAVYLLVREPRRGGLDAGPVATVPAGRVTPSAKAGFWETVRMFFTRPALLLVALATGATQFVTYALLNFTTLFLMREKGMALGEVAICYALLIGIGVSAGMYVSGRLIDRFAARARHSYALVPAVALCAAVPFFVGFVWAPSWPLALLFLAGPTFFNYFYLSPAVALVQEEVRPDQRVLSGALLLLVMNLIGLGFGPTYLGAVSDLFRATHPHHSLQLAFYTLVPFYGLAVLLFLALARVLRKEGPRTGARTGDR</sequence>
<feature type="transmembrane region" description="Helical" evidence="7">
    <location>
        <begin position="379"/>
        <end position="401"/>
    </location>
</feature>
<feature type="transmembrane region" description="Helical" evidence="7">
    <location>
        <begin position="249"/>
        <end position="268"/>
    </location>
</feature>
<dbReference type="Proteomes" id="UP000316545">
    <property type="component" value="Unassembled WGS sequence"/>
</dbReference>
<proteinExistence type="predicted"/>
<feature type="transmembrane region" description="Helical" evidence="7">
    <location>
        <begin position="421"/>
        <end position="442"/>
    </location>
</feature>
<dbReference type="CDD" id="cd17328">
    <property type="entry name" value="MFS_spinster_like"/>
    <property type="match status" value="1"/>
</dbReference>
<feature type="region of interest" description="Disordered" evidence="6">
    <location>
        <begin position="1"/>
        <end position="23"/>
    </location>
</feature>
<feature type="transmembrane region" description="Helical" evidence="7">
    <location>
        <begin position="190"/>
        <end position="208"/>
    </location>
</feature>
<dbReference type="SUPFAM" id="SSF103473">
    <property type="entry name" value="MFS general substrate transporter"/>
    <property type="match status" value="1"/>
</dbReference>
<dbReference type="RefSeq" id="WP_186464496.1">
    <property type="nucleotide sequence ID" value="NZ_JAYNFR010000019.1"/>
</dbReference>
<dbReference type="GO" id="GO:0022857">
    <property type="term" value="F:transmembrane transporter activity"/>
    <property type="evidence" value="ECO:0007669"/>
    <property type="project" value="InterPro"/>
</dbReference>
<feature type="transmembrane region" description="Helical" evidence="7">
    <location>
        <begin position="28"/>
        <end position="46"/>
    </location>
</feature>
<dbReference type="InterPro" id="IPR011701">
    <property type="entry name" value="MFS"/>
</dbReference>
<evidence type="ECO:0000256" key="6">
    <source>
        <dbReference type="SAM" id="MobiDB-lite"/>
    </source>
</evidence>
<keyword evidence="5 7" id="KW-0472">Membrane</keyword>
<feature type="domain" description="Major facilitator superfamily (MFS) profile" evidence="8">
    <location>
        <begin position="33"/>
        <end position="443"/>
    </location>
</feature>
<evidence type="ECO:0000256" key="7">
    <source>
        <dbReference type="SAM" id="Phobius"/>
    </source>
</evidence>
<evidence type="ECO:0000256" key="3">
    <source>
        <dbReference type="ARBA" id="ARBA00022692"/>
    </source>
</evidence>
<feature type="transmembrane region" description="Helical" evidence="7">
    <location>
        <begin position="288"/>
        <end position="309"/>
    </location>
</feature>
<dbReference type="Pfam" id="PF07690">
    <property type="entry name" value="MFS_1"/>
    <property type="match status" value="1"/>
</dbReference>
<comment type="subcellular location">
    <subcellularLocation>
        <location evidence="1">Membrane</location>
        <topology evidence="1">Multi-pass membrane protein</topology>
    </subcellularLocation>
</comment>
<evidence type="ECO:0000313" key="9">
    <source>
        <dbReference type="EMBL" id="TWB23133.1"/>
    </source>
</evidence>
<evidence type="ECO:0000256" key="5">
    <source>
        <dbReference type="ARBA" id="ARBA00023136"/>
    </source>
</evidence>
<dbReference type="AlphaFoldDB" id="A0A560FND6"/>
<gene>
    <name evidence="9" type="ORF">FBZ88_11456</name>
</gene>
<dbReference type="InterPro" id="IPR036259">
    <property type="entry name" value="MFS_trans_sf"/>
</dbReference>
<dbReference type="InterPro" id="IPR044770">
    <property type="entry name" value="MFS_spinster-like"/>
</dbReference>
<accession>A0A560FND6</accession>
<protein>
    <submittedName>
        <fullName evidence="9">Putative MFS family arabinose efflux permease</fullName>
    </submittedName>
</protein>
<organism evidence="9 10">
    <name type="scientific">Nitrospirillum amazonense</name>
    <dbReference type="NCBI Taxonomy" id="28077"/>
    <lineage>
        <taxon>Bacteria</taxon>
        <taxon>Pseudomonadati</taxon>
        <taxon>Pseudomonadota</taxon>
        <taxon>Alphaproteobacteria</taxon>
        <taxon>Rhodospirillales</taxon>
        <taxon>Azospirillaceae</taxon>
        <taxon>Nitrospirillum</taxon>
    </lineage>
</organism>
<evidence type="ECO:0000256" key="4">
    <source>
        <dbReference type="ARBA" id="ARBA00022989"/>
    </source>
</evidence>
<reference evidence="9 10" key="1">
    <citation type="submission" date="2019-06" db="EMBL/GenBank/DDBJ databases">
        <title>Genomic Encyclopedia of Type Strains, Phase IV (KMG-V): Genome sequencing to study the core and pangenomes of soil and plant-associated prokaryotes.</title>
        <authorList>
            <person name="Whitman W."/>
        </authorList>
    </citation>
    <scope>NUCLEOTIDE SEQUENCE [LARGE SCALE GENOMIC DNA]</scope>
    <source>
        <strain evidence="9 10">BR 11865</strain>
    </source>
</reference>
<feature type="transmembrane region" description="Helical" evidence="7">
    <location>
        <begin position="67"/>
        <end position="92"/>
    </location>
</feature>
<dbReference type="PANTHER" id="PTHR23505">
    <property type="entry name" value="SPINSTER"/>
    <property type="match status" value="1"/>
</dbReference>
<feature type="transmembrane region" description="Helical" evidence="7">
    <location>
        <begin position="98"/>
        <end position="119"/>
    </location>
</feature>
<dbReference type="PANTHER" id="PTHR23505:SF79">
    <property type="entry name" value="PROTEIN SPINSTER"/>
    <property type="match status" value="1"/>
</dbReference>
<dbReference type="PROSITE" id="PS50850">
    <property type="entry name" value="MFS"/>
    <property type="match status" value="1"/>
</dbReference>
<evidence type="ECO:0000313" key="10">
    <source>
        <dbReference type="Proteomes" id="UP000316545"/>
    </source>
</evidence>
<comment type="caution">
    <text evidence="9">The sequence shown here is derived from an EMBL/GenBank/DDBJ whole genome shotgun (WGS) entry which is preliminary data.</text>
</comment>
<keyword evidence="10" id="KW-1185">Reference proteome</keyword>
<feature type="transmembrane region" description="Helical" evidence="7">
    <location>
        <begin position="164"/>
        <end position="184"/>
    </location>
</feature>
<keyword evidence="3 7" id="KW-0812">Transmembrane</keyword>
<keyword evidence="4 7" id="KW-1133">Transmembrane helix</keyword>
<keyword evidence="2" id="KW-0813">Transport</keyword>
<evidence type="ECO:0000256" key="2">
    <source>
        <dbReference type="ARBA" id="ARBA00022448"/>
    </source>
</evidence>
<evidence type="ECO:0000256" key="1">
    <source>
        <dbReference type="ARBA" id="ARBA00004141"/>
    </source>
</evidence>